<protein>
    <submittedName>
        <fullName evidence="2">Uncharacterized protein</fullName>
    </submittedName>
</protein>
<dbReference type="EMBL" id="QWEI01000006">
    <property type="protein sequence ID" value="RHW35861.1"/>
    <property type="molecule type" value="Genomic_DNA"/>
</dbReference>
<reference evidence="2 3" key="1">
    <citation type="submission" date="2018-08" db="EMBL/GenBank/DDBJ databases">
        <title>Lysinibacillus sp. YLB-03 draft genome sequence.</title>
        <authorList>
            <person name="Yu L."/>
        </authorList>
    </citation>
    <scope>NUCLEOTIDE SEQUENCE [LARGE SCALE GENOMIC DNA]</scope>
    <source>
        <strain evidence="2 3">YLB-03</strain>
    </source>
</reference>
<proteinExistence type="predicted"/>
<evidence type="ECO:0000313" key="2">
    <source>
        <dbReference type="EMBL" id="RHW35861.1"/>
    </source>
</evidence>
<organism evidence="2 3">
    <name type="scientific">Ureibacillus yapensis</name>
    <dbReference type="NCBI Taxonomy" id="2304605"/>
    <lineage>
        <taxon>Bacteria</taxon>
        <taxon>Bacillati</taxon>
        <taxon>Bacillota</taxon>
        <taxon>Bacilli</taxon>
        <taxon>Bacillales</taxon>
        <taxon>Caryophanaceae</taxon>
        <taxon>Ureibacillus</taxon>
    </lineage>
</organism>
<dbReference type="AlphaFoldDB" id="A0A396S6B6"/>
<gene>
    <name evidence="2" type="ORF">D1B33_12230</name>
</gene>
<feature type="region of interest" description="Disordered" evidence="1">
    <location>
        <begin position="41"/>
        <end position="68"/>
    </location>
</feature>
<accession>A0A396S6B6</accession>
<name>A0A396S6B6_9BACL</name>
<evidence type="ECO:0000313" key="3">
    <source>
        <dbReference type="Proteomes" id="UP000265692"/>
    </source>
</evidence>
<comment type="caution">
    <text evidence="2">The sequence shown here is derived from an EMBL/GenBank/DDBJ whole genome shotgun (WGS) entry which is preliminary data.</text>
</comment>
<feature type="compositionally biased region" description="Polar residues" evidence="1">
    <location>
        <begin position="45"/>
        <end position="60"/>
    </location>
</feature>
<keyword evidence="3" id="KW-1185">Reference proteome</keyword>
<dbReference type="RefSeq" id="WP_118876680.1">
    <property type="nucleotide sequence ID" value="NZ_QWEI01000006.1"/>
</dbReference>
<sequence length="68" mass="7684">MPKVEANQTNCQCNVNQQGHAQAARNKQEIASEIYPQDHIKQVKSKTNSGNQTNEQDSQVESERTAWN</sequence>
<dbReference type="Proteomes" id="UP000265692">
    <property type="component" value="Unassembled WGS sequence"/>
</dbReference>
<evidence type="ECO:0000256" key="1">
    <source>
        <dbReference type="SAM" id="MobiDB-lite"/>
    </source>
</evidence>